<dbReference type="EMBL" id="JAEDXU010000003">
    <property type="protein sequence ID" value="MBP1046056.1"/>
    <property type="molecule type" value="Genomic_DNA"/>
</dbReference>
<name>A0ABS4CHL9_9ENTE</name>
<proteinExistence type="predicted"/>
<protein>
    <recommendedName>
        <fullName evidence="4">Tandem five-TM protein</fullName>
    </recommendedName>
</protein>
<organism evidence="2 3">
    <name type="scientific">Enterococcus larvae</name>
    <dbReference type="NCBI Taxonomy" id="2794352"/>
    <lineage>
        <taxon>Bacteria</taxon>
        <taxon>Bacillati</taxon>
        <taxon>Bacillota</taxon>
        <taxon>Bacilli</taxon>
        <taxon>Lactobacillales</taxon>
        <taxon>Enterococcaceae</taxon>
        <taxon>Enterococcus</taxon>
    </lineage>
</organism>
<accession>A0ABS4CHL9</accession>
<feature type="transmembrane region" description="Helical" evidence="1">
    <location>
        <begin position="147"/>
        <end position="167"/>
    </location>
</feature>
<evidence type="ECO:0000256" key="1">
    <source>
        <dbReference type="SAM" id="Phobius"/>
    </source>
</evidence>
<sequence length="186" mass="21731">MKERKYIFVGDKIDKKASLYFDTETNTFMLSEVRQPANLSSSIYFLTVLLMVTTRPLKSVYFSVDYNFQLIVAIIIGLLACIILKLIMIHSEKRKILKAIDLSPIQLEEYTTQGQKSVIIGKIFLLFLFFLIIGTSIMFYVDKSAQMLISVSISISTFYFFLFMVDYRRRTRLLKKIGKKKLEERK</sequence>
<dbReference type="RefSeq" id="WP_209556882.1">
    <property type="nucleotide sequence ID" value="NZ_JAEDXU010000003.1"/>
</dbReference>
<feature type="transmembrane region" description="Helical" evidence="1">
    <location>
        <begin position="123"/>
        <end position="141"/>
    </location>
</feature>
<dbReference type="Proteomes" id="UP000673375">
    <property type="component" value="Unassembled WGS sequence"/>
</dbReference>
<feature type="transmembrane region" description="Helical" evidence="1">
    <location>
        <begin position="37"/>
        <end position="54"/>
    </location>
</feature>
<gene>
    <name evidence="2" type="ORF">I6N96_07155</name>
</gene>
<comment type="caution">
    <text evidence="2">The sequence shown here is derived from an EMBL/GenBank/DDBJ whole genome shotgun (WGS) entry which is preliminary data.</text>
</comment>
<keyword evidence="1" id="KW-0812">Transmembrane</keyword>
<evidence type="ECO:0000313" key="2">
    <source>
        <dbReference type="EMBL" id="MBP1046056.1"/>
    </source>
</evidence>
<reference evidence="2 3" key="1">
    <citation type="submission" date="2020-12" db="EMBL/GenBank/DDBJ databases">
        <title>Vagococcus allomyrinae sp. nov. and Enterococcus lavae sp. nov., isolated from the larvae of Allomyrina dichotoma.</title>
        <authorList>
            <person name="Lee S.D."/>
        </authorList>
    </citation>
    <scope>NUCLEOTIDE SEQUENCE [LARGE SCALE GENOMIC DNA]</scope>
    <source>
        <strain evidence="2 3">BWM-S5</strain>
    </source>
</reference>
<evidence type="ECO:0008006" key="4">
    <source>
        <dbReference type="Google" id="ProtNLM"/>
    </source>
</evidence>
<keyword evidence="1" id="KW-1133">Transmembrane helix</keyword>
<evidence type="ECO:0000313" key="3">
    <source>
        <dbReference type="Proteomes" id="UP000673375"/>
    </source>
</evidence>
<feature type="transmembrane region" description="Helical" evidence="1">
    <location>
        <begin position="66"/>
        <end position="88"/>
    </location>
</feature>
<keyword evidence="1" id="KW-0472">Membrane</keyword>
<keyword evidence="3" id="KW-1185">Reference proteome</keyword>